<evidence type="ECO:0000256" key="1">
    <source>
        <dbReference type="ARBA" id="ARBA00004141"/>
    </source>
</evidence>
<evidence type="ECO:0000256" key="8">
    <source>
        <dbReference type="ARBA" id="ARBA00022989"/>
    </source>
</evidence>
<comment type="similarity">
    <text evidence="3">Belongs to the very long-chain fatty acids dehydratase HACD family.</text>
</comment>
<evidence type="ECO:0000256" key="7">
    <source>
        <dbReference type="ARBA" id="ARBA00022832"/>
    </source>
</evidence>
<proteinExistence type="inferred from homology"/>
<dbReference type="EMBL" id="JALLAZ020001020">
    <property type="protein sequence ID" value="KAL3782375.1"/>
    <property type="molecule type" value="Genomic_DNA"/>
</dbReference>
<evidence type="ECO:0000256" key="2">
    <source>
        <dbReference type="ARBA" id="ARBA00005194"/>
    </source>
</evidence>
<comment type="caution">
    <text evidence="14">The sequence shown here is derived from an EMBL/GenBank/DDBJ whole genome shotgun (WGS) entry which is preliminary data.</text>
</comment>
<evidence type="ECO:0000256" key="11">
    <source>
        <dbReference type="ARBA" id="ARBA00023160"/>
    </source>
</evidence>
<keyword evidence="8 13" id="KW-1133">Transmembrane helix</keyword>
<evidence type="ECO:0000256" key="12">
    <source>
        <dbReference type="ARBA" id="ARBA00023239"/>
    </source>
</evidence>
<dbReference type="PANTHER" id="PTHR11035:SF35">
    <property type="entry name" value="VERY-LONG-CHAIN (3R)-3-HYDROXYACYL-COA DEHYDRATASE"/>
    <property type="match status" value="1"/>
</dbReference>
<comment type="pathway">
    <text evidence="2">Lipid metabolism; fatty acid biosynthesis.</text>
</comment>
<keyword evidence="11" id="KW-0275">Fatty acid biosynthesis</keyword>
<evidence type="ECO:0000256" key="6">
    <source>
        <dbReference type="ARBA" id="ARBA00022692"/>
    </source>
</evidence>
<feature type="transmembrane region" description="Helical" evidence="13">
    <location>
        <begin position="148"/>
        <end position="171"/>
    </location>
</feature>
<dbReference type="AlphaFoldDB" id="A0ABD3P254"/>
<feature type="transmembrane region" description="Helical" evidence="13">
    <location>
        <begin position="116"/>
        <end position="136"/>
    </location>
</feature>
<evidence type="ECO:0000256" key="13">
    <source>
        <dbReference type="SAM" id="Phobius"/>
    </source>
</evidence>
<keyword evidence="15" id="KW-1185">Reference proteome</keyword>
<keyword evidence="7" id="KW-0276">Fatty acid metabolism</keyword>
<keyword evidence="6 13" id="KW-0812">Transmembrane</keyword>
<dbReference type="GO" id="GO:0006633">
    <property type="term" value="P:fatty acid biosynthetic process"/>
    <property type="evidence" value="ECO:0007669"/>
    <property type="project" value="UniProtKB-KW"/>
</dbReference>
<keyword evidence="10 13" id="KW-0472">Membrane</keyword>
<comment type="subcellular location">
    <subcellularLocation>
        <location evidence="1">Membrane</location>
        <topology evidence="1">Multi-pass membrane protein</topology>
    </subcellularLocation>
</comment>
<feature type="transmembrane region" description="Helical" evidence="13">
    <location>
        <begin position="191"/>
        <end position="216"/>
    </location>
</feature>
<protein>
    <recommendedName>
        <fullName evidence="4">very-long-chain (3R)-3-hydroxyacyl-CoA dehydratase</fullName>
        <ecNumber evidence="4">4.2.1.134</ecNumber>
    </recommendedName>
</protein>
<evidence type="ECO:0000256" key="9">
    <source>
        <dbReference type="ARBA" id="ARBA00023098"/>
    </source>
</evidence>
<dbReference type="EC" id="4.2.1.134" evidence="4"/>
<gene>
    <name evidence="14" type="ORF">ACHAW5_001116</name>
</gene>
<evidence type="ECO:0000313" key="14">
    <source>
        <dbReference type="EMBL" id="KAL3782375.1"/>
    </source>
</evidence>
<reference evidence="14 15" key="1">
    <citation type="submission" date="2024-10" db="EMBL/GenBank/DDBJ databases">
        <title>Updated reference genomes for cyclostephanoid diatoms.</title>
        <authorList>
            <person name="Roberts W.R."/>
            <person name="Alverson A.J."/>
        </authorList>
    </citation>
    <scope>NUCLEOTIDE SEQUENCE [LARGE SCALE GENOMIC DNA]</scope>
    <source>
        <strain evidence="14 15">AJA276-08</strain>
    </source>
</reference>
<feature type="transmembrane region" description="Helical" evidence="13">
    <location>
        <begin position="86"/>
        <end position="104"/>
    </location>
</feature>
<evidence type="ECO:0000256" key="4">
    <source>
        <dbReference type="ARBA" id="ARBA00013122"/>
    </source>
</evidence>
<dbReference type="PANTHER" id="PTHR11035">
    <property type="entry name" value="VERY-LONG-CHAIN (3R)-3-HYDROXYACYL-COA DEHYDRATASE"/>
    <property type="match status" value="1"/>
</dbReference>
<evidence type="ECO:0000256" key="5">
    <source>
        <dbReference type="ARBA" id="ARBA00022516"/>
    </source>
</evidence>
<name>A0ABD3P254_9STRA</name>
<dbReference type="Pfam" id="PF04387">
    <property type="entry name" value="PTPLA"/>
    <property type="match status" value="1"/>
</dbReference>
<accession>A0ABD3P254</accession>
<feature type="transmembrane region" description="Helical" evidence="13">
    <location>
        <begin position="57"/>
        <end position="79"/>
    </location>
</feature>
<keyword evidence="9" id="KW-0443">Lipid metabolism</keyword>
<organism evidence="14 15">
    <name type="scientific">Stephanodiscus triporus</name>
    <dbReference type="NCBI Taxonomy" id="2934178"/>
    <lineage>
        <taxon>Eukaryota</taxon>
        <taxon>Sar</taxon>
        <taxon>Stramenopiles</taxon>
        <taxon>Ochrophyta</taxon>
        <taxon>Bacillariophyta</taxon>
        <taxon>Coscinodiscophyceae</taxon>
        <taxon>Thalassiosirophycidae</taxon>
        <taxon>Stephanodiscales</taxon>
        <taxon>Stephanodiscaceae</taxon>
        <taxon>Stephanodiscus</taxon>
    </lineage>
</organism>
<keyword evidence="12" id="KW-0456">Lyase</keyword>
<evidence type="ECO:0000256" key="3">
    <source>
        <dbReference type="ARBA" id="ARBA00007811"/>
    </source>
</evidence>
<sequence length="235" mass="25158">MESLFALLNAVALLGWSSALLVLLTNDFVVERPLFVSERGGGGGGVFAGGGGGGGRIPLIDLLLVLELICLVEVCRIAVGKLKGNLVLGSVLHVIRFSCLFLVLPNGLLRGDDDVATRYVLYAWSITEVCRYPMYLFPKSSFMRRVRLVAPIFTFPVGCAAEACGAYRALMTEWRDDDDGGVGDGRGKNPIKLGLLGMVILINGVLGPTMAYPALLKKGLPELMRKADKKGSKGE</sequence>
<evidence type="ECO:0000313" key="15">
    <source>
        <dbReference type="Proteomes" id="UP001530315"/>
    </source>
</evidence>
<dbReference type="InterPro" id="IPR007482">
    <property type="entry name" value="Tyr_Pase-like_PTPLA"/>
</dbReference>
<evidence type="ECO:0000256" key="10">
    <source>
        <dbReference type="ARBA" id="ARBA00023136"/>
    </source>
</evidence>
<dbReference type="Proteomes" id="UP001530315">
    <property type="component" value="Unassembled WGS sequence"/>
</dbReference>
<dbReference type="GO" id="GO:0102158">
    <property type="term" value="F:very-long-chain (3R)-3-hydroxyacyl-CoA dehydratase activity"/>
    <property type="evidence" value="ECO:0007669"/>
    <property type="project" value="UniProtKB-EC"/>
</dbReference>
<keyword evidence="5" id="KW-0444">Lipid biosynthesis</keyword>
<dbReference type="GO" id="GO:0016020">
    <property type="term" value="C:membrane"/>
    <property type="evidence" value="ECO:0007669"/>
    <property type="project" value="UniProtKB-SubCell"/>
</dbReference>